<feature type="binding site" evidence="6">
    <location>
        <position position="247"/>
    </location>
    <ligand>
        <name>Zn(2+)</name>
        <dbReference type="ChEBI" id="CHEBI:29105"/>
    </ligand>
</feature>
<keyword evidence="6" id="KW-0862">Zinc</keyword>
<dbReference type="GO" id="GO:0038023">
    <property type="term" value="F:signaling receptor activity"/>
    <property type="evidence" value="ECO:0007669"/>
    <property type="project" value="TreeGrafter"/>
</dbReference>
<protein>
    <submittedName>
        <fullName evidence="8">Putative hemolysin-III channel protein Izh2</fullName>
    </submittedName>
</protein>
<feature type="transmembrane region" description="Helical" evidence="7">
    <location>
        <begin position="208"/>
        <end position="225"/>
    </location>
</feature>
<reference evidence="8" key="1">
    <citation type="journal article" date="2020" name="Stud. Mycol.">
        <title>101 Dothideomycetes genomes: a test case for predicting lifestyles and emergence of pathogens.</title>
        <authorList>
            <person name="Haridas S."/>
            <person name="Albert R."/>
            <person name="Binder M."/>
            <person name="Bloem J."/>
            <person name="Labutti K."/>
            <person name="Salamov A."/>
            <person name="Andreopoulos B."/>
            <person name="Baker S."/>
            <person name="Barry K."/>
            <person name="Bills G."/>
            <person name="Bluhm B."/>
            <person name="Cannon C."/>
            <person name="Castanera R."/>
            <person name="Culley D."/>
            <person name="Daum C."/>
            <person name="Ezra D."/>
            <person name="Gonzalez J."/>
            <person name="Henrissat B."/>
            <person name="Kuo A."/>
            <person name="Liang C."/>
            <person name="Lipzen A."/>
            <person name="Lutzoni F."/>
            <person name="Magnuson J."/>
            <person name="Mondo S."/>
            <person name="Nolan M."/>
            <person name="Ohm R."/>
            <person name="Pangilinan J."/>
            <person name="Park H.-J."/>
            <person name="Ramirez L."/>
            <person name="Alfaro M."/>
            <person name="Sun H."/>
            <person name="Tritt A."/>
            <person name="Yoshinaga Y."/>
            <person name="Zwiers L.-H."/>
            <person name="Turgeon B."/>
            <person name="Goodwin S."/>
            <person name="Spatafora J."/>
            <person name="Crous P."/>
            <person name="Grigoriev I."/>
        </authorList>
    </citation>
    <scope>NUCLEOTIDE SEQUENCE</scope>
    <source>
        <strain evidence="8">CBS 115976</strain>
    </source>
</reference>
<evidence type="ECO:0000256" key="2">
    <source>
        <dbReference type="ARBA" id="ARBA00007018"/>
    </source>
</evidence>
<evidence type="ECO:0000256" key="4">
    <source>
        <dbReference type="ARBA" id="ARBA00022989"/>
    </source>
</evidence>
<dbReference type="EMBL" id="MU004231">
    <property type="protein sequence ID" value="KAF2673524.1"/>
    <property type="molecule type" value="Genomic_DNA"/>
</dbReference>
<keyword evidence="9" id="KW-1185">Reference proteome</keyword>
<feature type="transmembrane region" description="Helical" evidence="7">
    <location>
        <begin position="141"/>
        <end position="160"/>
    </location>
</feature>
<sequence length="285" mass="32135">MSYFILTDLDNPAILSGYRPQSDSYLESFRSLFYLHNESVNVYSHLGGAIIFALLAPVVRRHFRSKEYKTASKEDLVAMSCFFLGAIGCLSFSGLFHLFSNHSDPIAKFGNQLDYLGIVLLIWGSFIPSILYGFQERTDLIKVYWTMITTIGLATAYASISPSFRTPEWRAFRAGLFISMGMSAVFPILHGAWLFGLHELDRHISLKWLLLEGVAYISGALLYAARTPEKYWPGNFDLFFSSHQIFHFLVLVAASSHLVGLIKAFHRKHTGPNASVKVFGRTKID</sequence>
<feature type="transmembrane region" description="Helical" evidence="7">
    <location>
        <begin position="115"/>
        <end position="134"/>
    </location>
</feature>
<dbReference type="Proteomes" id="UP000799302">
    <property type="component" value="Unassembled WGS sequence"/>
</dbReference>
<evidence type="ECO:0000256" key="6">
    <source>
        <dbReference type="PIRSR" id="PIRSR604254-1"/>
    </source>
</evidence>
<feature type="binding site" evidence="6">
    <location>
        <position position="97"/>
    </location>
    <ligand>
        <name>Zn(2+)</name>
        <dbReference type="ChEBI" id="CHEBI:29105"/>
    </ligand>
</feature>
<dbReference type="OrthoDB" id="529367at2759"/>
<evidence type="ECO:0000256" key="7">
    <source>
        <dbReference type="SAM" id="Phobius"/>
    </source>
</evidence>
<dbReference type="GO" id="GO:0006882">
    <property type="term" value="P:intracellular zinc ion homeostasis"/>
    <property type="evidence" value="ECO:0007669"/>
    <property type="project" value="TreeGrafter"/>
</dbReference>
<evidence type="ECO:0000313" key="9">
    <source>
        <dbReference type="Proteomes" id="UP000799302"/>
    </source>
</evidence>
<dbReference type="PANTHER" id="PTHR20855:SF52">
    <property type="entry name" value="ADIPONECTIN RECEPTOR PROTEIN"/>
    <property type="match status" value="1"/>
</dbReference>
<evidence type="ECO:0000256" key="5">
    <source>
        <dbReference type="ARBA" id="ARBA00023136"/>
    </source>
</evidence>
<evidence type="ECO:0000256" key="3">
    <source>
        <dbReference type="ARBA" id="ARBA00022692"/>
    </source>
</evidence>
<dbReference type="GO" id="GO:0016020">
    <property type="term" value="C:membrane"/>
    <property type="evidence" value="ECO:0007669"/>
    <property type="project" value="UniProtKB-SubCell"/>
</dbReference>
<gene>
    <name evidence="8" type="ORF">BT63DRAFT_367721</name>
</gene>
<comment type="similarity">
    <text evidence="2">Belongs to the ADIPOR family.</text>
</comment>
<dbReference type="Pfam" id="PF03006">
    <property type="entry name" value="HlyIII"/>
    <property type="match status" value="1"/>
</dbReference>
<evidence type="ECO:0000313" key="8">
    <source>
        <dbReference type="EMBL" id="KAF2673524.1"/>
    </source>
</evidence>
<feature type="transmembrane region" description="Helical" evidence="7">
    <location>
        <begin position="245"/>
        <end position="265"/>
    </location>
</feature>
<dbReference type="InterPro" id="IPR004254">
    <property type="entry name" value="AdipoR/HlyIII-related"/>
</dbReference>
<feature type="binding site" evidence="6">
    <location>
        <position position="243"/>
    </location>
    <ligand>
        <name>Zn(2+)</name>
        <dbReference type="ChEBI" id="CHEBI:29105"/>
    </ligand>
</feature>
<evidence type="ECO:0000256" key="1">
    <source>
        <dbReference type="ARBA" id="ARBA00004141"/>
    </source>
</evidence>
<keyword evidence="3 7" id="KW-0812">Transmembrane</keyword>
<accession>A0A6A6URH3</accession>
<feature type="transmembrane region" description="Helical" evidence="7">
    <location>
        <begin position="75"/>
        <end position="95"/>
    </location>
</feature>
<proteinExistence type="inferred from homology"/>
<organism evidence="8 9">
    <name type="scientific">Microthyrium microscopicum</name>
    <dbReference type="NCBI Taxonomy" id="703497"/>
    <lineage>
        <taxon>Eukaryota</taxon>
        <taxon>Fungi</taxon>
        <taxon>Dikarya</taxon>
        <taxon>Ascomycota</taxon>
        <taxon>Pezizomycotina</taxon>
        <taxon>Dothideomycetes</taxon>
        <taxon>Dothideomycetes incertae sedis</taxon>
        <taxon>Microthyriales</taxon>
        <taxon>Microthyriaceae</taxon>
        <taxon>Microthyrium</taxon>
    </lineage>
</organism>
<feature type="transmembrane region" description="Helical" evidence="7">
    <location>
        <begin position="42"/>
        <end position="63"/>
    </location>
</feature>
<dbReference type="AlphaFoldDB" id="A0A6A6URH3"/>
<keyword evidence="4 7" id="KW-1133">Transmembrane helix</keyword>
<comment type="subcellular location">
    <subcellularLocation>
        <location evidence="1">Membrane</location>
        <topology evidence="1">Multi-pass membrane protein</topology>
    </subcellularLocation>
</comment>
<keyword evidence="6" id="KW-0479">Metal-binding</keyword>
<feature type="transmembrane region" description="Helical" evidence="7">
    <location>
        <begin position="172"/>
        <end position="196"/>
    </location>
</feature>
<keyword evidence="5 7" id="KW-0472">Membrane</keyword>
<dbReference type="GO" id="GO:0046872">
    <property type="term" value="F:metal ion binding"/>
    <property type="evidence" value="ECO:0007669"/>
    <property type="project" value="UniProtKB-KW"/>
</dbReference>
<name>A0A6A6URH3_9PEZI</name>
<dbReference type="PANTHER" id="PTHR20855">
    <property type="entry name" value="ADIPOR/PROGESTIN RECEPTOR-RELATED"/>
    <property type="match status" value="1"/>
</dbReference>